<accession>A0A644W143</accession>
<dbReference type="EMBL" id="VSSQ01000546">
    <property type="protein sequence ID" value="MPL97226.1"/>
    <property type="molecule type" value="Genomic_DNA"/>
</dbReference>
<gene>
    <name evidence="2" type="ORF">SDC9_43414</name>
</gene>
<protein>
    <recommendedName>
        <fullName evidence="1">DUF302 domain-containing protein</fullName>
    </recommendedName>
</protein>
<name>A0A644W143_9ZZZZ</name>
<evidence type="ECO:0000313" key="2">
    <source>
        <dbReference type="EMBL" id="MPL97226.1"/>
    </source>
</evidence>
<reference evidence="2" key="1">
    <citation type="submission" date="2019-08" db="EMBL/GenBank/DDBJ databases">
        <authorList>
            <person name="Kucharzyk K."/>
            <person name="Murdoch R.W."/>
            <person name="Higgins S."/>
            <person name="Loffler F."/>
        </authorList>
    </citation>
    <scope>NUCLEOTIDE SEQUENCE</scope>
</reference>
<feature type="domain" description="DUF302" evidence="1">
    <location>
        <begin position="35"/>
        <end position="98"/>
    </location>
</feature>
<dbReference type="AlphaFoldDB" id="A0A644W143"/>
<dbReference type="CDD" id="cd14797">
    <property type="entry name" value="DUF302"/>
    <property type="match status" value="1"/>
</dbReference>
<comment type="caution">
    <text evidence="2">The sequence shown here is derived from an EMBL/GenBank/DDBJ whole genome shotgun (WGS) entry which is preliminary data.</text>
</comment>
<dbReference type="PANTHER" id="PTHR38342">
    <property type="entry name" value="SLR5037 PROTEIN"/>
    <property type="match status" value="1"/>
</dbReference>
<dbReference type="SUPFAM" id="SSF103247">
    <property type="entry name" value="TT1751-like"/>
    <property type="match status" value="1"/>
</dbReference>
<dbReference type="PANTHER" id="PTHR38342:SF1">
    <property type="entry name" value="SLR5037 PROTEIN"/>
    <property type="match status" value="1"/>
</dbReference>
<dbReference type="InterPro" id="IPR016796">
    <property type="entry name" value="UCP021774"/>
</dbReference>
<organism evidence="2">
    <name type="scientific">bioreactor metagenome</name>
    <dbReference type="NCBI Taxonomy" id="1076179"/>
    <lineage>
        <taxon>unclassified sequences</taxon>
        <taxon>metagenomes</taxon>
        <taxon>ecological metagenomes</taxon>
    </lineage>
</organism>
<dbReference type="Pfam" id="PF03625">
    <property type="entry name" value="DUF302"/>
    <property type="match status" value="1"/>
</dbReference>
<dbReference type="PIRSF" id="PIRSF021774">
    <property type="entry name" value="UCP021774"/>
    <property type="match status" value="1"/>
</dbReference>
<proteinExistence type="predicted"/>
<dbReference type="InterPro" id="IPR005180">
    <property type="entry name" value="DUF302"/>
</dbReference>
<dbReference type="Gene3D" id="3.30.310.70">
    <property type="entry name" value="TT1751-like domain"/>
    <property type="match status" value="1"/>
</dbReference>
<dbReference type="InterPro" id="IPR035923">
    <property type="entry name" value="TT1751-like_sf"/>
</dbReference>
<sequence length="128" mass="14105">MEYYFSKTLHVSFDEAITKTTEGLKSQGFGVITVINMNEKLKEKLNVDFKRYTILGACNPPFAYKALLAEDKIGTMLPCNVLVIEQGENLIEVAAVNPIASMQAISNPALGEVAQQVTNLLQQVIENL</sequence>
<evidence type="ECO:0000259" key="1">
    <source>
        <dbReference type="Pfam" id="PF03625"/>
    </source>
</evidence>